<comment type="subcellular location">
    <subcellularLocation>
        <location evidence="1">Nucleus</location>
    </subcellularLocation>
</comment>
<dbReference type="GO" id="GO:0005634">
    <property type="term" value="C:nucleus"/>
    <property type="evidence" value="ECO:0007669"/>
    <property type="project" value="UniProtKB-SubCell"/>
</dbReference>
<dbReference type="PANTHER" id="PTHR19303:SF73">
    <property type="entry name" value="PROTEIN PDC2"/>
    <property type="match status" value="1"/>
</dbReference>
<evidence type="ECO:0000256" key="1">
    <source>
        <dbReference type="ARBA" id="ARBA00004123"/>
    </source>
</evidence>
<dbReference type="EMBL" id="GFAC01004569">
    <property type="protein sequence ID" value="JAT94619.1"/>
    <property type="molecule type" value="mRNA"/>
</dbReference>
<keyword evidence="2" id="KW-0238">DNA-binding</keyword>
<dbReference type="Pfam" id="PF03221">
    <property type="entry name" value="HTH_Tnp_Tc5"/>
    <property type="match status" value="1"/>
</dbReference>
<accession>A0A1E1X5S0</accession>
<dbReference type="Gene3D" id="1.10.10.60">
    <property type="entry name" value="Homeodomain-like"/>
    <property type="match status" value="2"/>
</dbReference>
<dbReference type="AlphaFoldDB" id="A0A1E1X5S0"/>
<evidence type="ECO:0000313" key="4">
    <source>
        <dbReference type="EMBL" id="JAT94619.1"/>
    </source>
</evidence>
<dbReference type="SUPFAM" id="SSF46689">
    <property type="entry name" value="Homeodomain-like"/>
    <property type="match status" value="2"/>
</dbReference>
<feature type="domain" description="HTH CENPB-type" evidence="3">
    <location>
        <begin position="58"/>
        <end position="129"/>
    </location>
</feature>
<sequence>KRKAVDIATKMAIVNELAQGAKNCELVKKYGLSKSTISTIAKGKEKILGATMNADPTTRKRLRKATYADIEDALLKWFADARSRNVPISGPLMLSKAKDFAFLLDFPDFSPGNGWLHRFKARHGIVFKAVVGEAASVNNEDVDAWLSDNLPTITSYAPRDVYNADETALFYQMLPSKTHALKGDKCAGGKNSKLRITVLLCVNMDGSDRRLPFVIGKSRKPRCFGSYVPVRYRNNTKAWMSRDLFAEWLVEFDRDMARKNRKVLLVLDNCAAHHVQPSLSAVTVLFLLPNATCKIQPLDMGIIHAFKVCYRRRVIQRLLIAIDAAMPVRISLLAAVEMLKAAWMELTAECIANCFRKAGFMGPGTEDAIDHPPEGRSHEDLWQRVVDTQLAGPDVAWDDFVSADDDADIAEPCTDEAIVREVRALPDCPETDEDDDEDAALPPVAVNASTAIGYIASLKELVCSRGLGDEHITALEKLETAVMRSALKKQTCITDFFQK</sequence>
<proteinExistence type="evidence at transcript level"/>
<evidence type="ECO:0000259" key="3">
    <source>
        <dbReference type="PROSITE" id="PS51253"/>
    </source>
</evidence>
<reference evidence="4" key="1">
    <citation type="journal article" date="2017" name="Front. Cell. Infect. Microbiol.">
        <title>The Distinct Transcriptional Response of the Midgut of Amblyomma sculptum and Amblyomma aureolatum Ticks to Rickettsia rickettsii Correlates to Their Differences in Susceptibility to Infection.</title>
        <authorList>
            <person name="Martins L.A."/>
            <person name="Galletti M.F.B.M."/>
            <person name="Ribeiro J.M."/>
            <person name="Fujita A."/>
            <person name="Costa F.B."/>
            <person name="Labruna M.B."/>
            <person name="Daffre S."/>
            <person name="Fogaca A.C."/>
        </authorList>
    </citation>
    <scope>NUCLEOTIDE SEQUENCE</scope>
</reference>
<dbReference type="Pfam" id="PF03184">
    <property type="entry name" value="DDE_1"/>
    <property type="match status" value="1"/>
</dbReference>
<dbReference type="SMART" id="SM00674">
    <property type="entry name" value="CENPB"/>
    <property type="match status" value="1"/>
</dbReference>
<dbReference type="PROSITE" id="PS51253">
    <property type="entry name" value="HTH_CENPB"/>
    <property type="match status" value="1"/>
</dbReference>
<dbReference type="InterPro" id="IPR009057">
    <property type="entry name" value="Homeodomain-like_sf"/>
</dbReference>
<organism evidence="4">
    <name type="scientific">Amblyomma aureolatum</name>
    <dbReference type="NCBI Taxonomy" id="187763"/>
    <lineage>
        <taxon>Eukaryota</taxon>
        <taxon>Metazoa</taxon>
        <taxon>Ecdysozoa</taxon>
        <taxon>Arthropoda</taxon>
        <taxon>Chelicerata</taxon>
        <taxon>Arachnida</taxon>
        <taxon>Acari</taxon>
        <taxon>Parasitiformes</taxon>
        <taxon>Ixodida</taxon>
        <taxon>Ixodoidea</taxon>
        <taxon>Ixodidae</taxon>
        <taxon>Amblyomminae</taxon>
        <taxon>Amblyomma</taxon>
    </lineage>
</organism>
<name>A0A1E1X5S0_9ACAR</name>
<dbReference type="GO" id="GO:0003677">
    <property type="term" value="F:DNA binding"/>
    <property type="evidence" value="ECO:0007669"/>
    <property type="project" value="UniProtKB-KW"/>
</dbReference>
<protein>
    <submittedName>
        <fullName evidence="4">Putative tigger transposable element</fullName>
    </submittedName>
</protein>
<feature type="non-terminal residue" evidence="4">
    <location>
        <position position="1"/>
    </location>
</feature>
<dbReference type="InterPro" id="IPR050863">
    <property type="entry name" value="CenT-Element_Derived"/>
</dbReference>
<dbReference type="PANTHER" id="PTHR19303">
    <property type="entry name" value="TRANSPOSON"/>
    <property type="match status" value="1"/>
</dbReference>
<evidence type="ECO:0000256" key="2">
    <source>
        <dbReference type="ARBA" id="ARBA00023125"/>
    </source>
</evidence>
<dbReference type="InterPro" id="IPR006600">
    <property type="entry name" value="HTH_CenpB_DNA-bd_dom"/>
</dbReference>
<dbReference type="InterPro" id="IPR004875">
    <property type="entry name" value="DDE_SF_endonuclease_dom"/>
</dbReference>